<gene>
    <name evidence="2" type="ORF">EVAR_5101_1</name>
</gene>
<name>A0A4C1SXP6_EUMVA</name>
<proteinExistence type="predicted"/>
<organism evidence="2 3">
    <name type="scientific">Eumeta variegata</name>
    <name type="common">Bagworm moth</name>
    <name type="synonym">Eumeta japonica</name>
    <dbReference type="NCBI Taxonomy" id="151549"/>
    <lineage>
        <taxon>Eukaryota</taxon>
        <taxon>Metazoa</taxon>
        <taxon>Ecdysozoa</taxon>
        <taxon>Arthropoda</taxon>
        <taxon>Hexapoda</taxon>
        <taxon>Insecta</taxon>
        <taxon>Pterygota</taxon>
        <taxon>Neoptera</taxon>
        <taxon>Endopterygota</taxon>
        <taxon>Lepidoptera</taxon>
        <taxon>Glossata</taxon>
        <taxon>Ditrysia</taxon>
        <taxon>Tineoidea</taxon>
        <taxon>Psychidae</taxon>
        <taxon>Oiketicinae</taxon>
        <taxon>Eumeta</taxon>
    </lineage>
</organism>
<sequence length="89" mass="9968">MERSMMGIKPQGPSLTASKRNIGSHKRHDLRELGLCIAVVIEVEPVLTALQLKLDAPLTSQRNSIETCSLPMSRRDNAKSLELRRRAFV</sequence>
<evidence type="ECO:0000256" key="1">
    <source>
        <dbReference type="SAM" id="MobiDB-lite"/>
    </source>
</evidence>
<evidence type="ECO:0000313" key="2">
    <source>
        <dbReference type="EMBL" id="GBP05791.1"/>
    </source>
</evidence>
<dbReference type="EMBL" id="BGZK01000019">
    <property type="protein sequence ID" value="GBP05791.1"/>
    <property type="molecule type" value="Genomic_DNA"/>
</dbReference>
<keyword evidence="3" id="KW-1185">Reference proteome</keyword>
<protein>
    <submittedName>
        <fullName evidence="2">Uncharacterized protein</fullName>
    </submittedName>
</protein>
<accession>A0A4C1SXP6</accession>
<dbReference type="AlphaFoldDB" id="A0A4C1SXP6"/>
<dbReference type="Proteomes" id="UP000299102">
    <property type="component" value="Unassembled WGS sequence"/>
</dbReference>
<reference evidence="2 3" key="1">
    <citation type="journal article" date="2019" name="Commun. Biol.">
        <title>The bagworm genome reveals a unique fibroin gene that provides high tensile strength.</title>
        <authorList>
            <person name="Kono N."/>
            <person name="Nakamura H."/>
            <person name="Ohtoshi R."/>
            <person name="Tomita M."/>
            <person name="Numata K."/>
            <person name="Arakawa K."/>
        </authorList>
    </citation>
    <scope>NUCLEOTIDE SEQUENCE [LARGE SCALE GENOMIC DNA]</scope>
</reference>
<comment type="caution">
    <text evidence="2">The sequence shown here is derived from an EMBL/GenBank/DDBJ whole genome shotgun (WGS) entry which is preliminary data.</text>
</comment>
<feature type="region of interest" description="Disordered" evidence="1">
    <location>
        <begin position="1"/>
        <end position="25"/>
    </location>
</feature>
<evidence type="ECO:0000313" key="3">
    <source>
        <dbReference type="Proteomes" id="UP000299102"/>
    </source>
</evidence>